<dbReference type="PRINTS" id="PR00992">
    <property type="entry name" value="ALARACEMASE"/>
</dbReference>
<comment type="caution">
    <text evidence="9">The sequence shown here is derived from an EMBL/GenBank/DDBJ whole genome shotgun (WGS) entry which is preliminary data.</text>
</comment>
<evidence type="ECO:0000256" key="5">
    <source>
        <dbReference type="HAMAP-Rule" id="MF_01201"/>
    </source>
</evidence>
<dbReference type="FunFam" id="3.20.20.10:FF:000002">
    <property type="entry name" value="Alanine racemase"/>
    <property type="match status" value="1"/>
</dbReference>
<feature type="active site" description="Proton acceptor; specific for D-alanine" evidence="5">
    <location>
        <position position="38"/>
    </location>
</feature>
<comment type="function">
    <text evidence="5">Catalyzes the interconversion of L-alanine and D-alanine. May also act on other amino acids.</text>
</comment>
<evidence type="ECO:0000313" key="9">
    <source>
        <dbReference type="EMBL" id="KAF1085363.1"/>
    </source>
</evidence>
<proteinExistence type="inferred from homology"/>
<dbReference type="GO" id="GO:0005829">
    <property type="term" value="C:cytosol"/>
    <property type="evidence" value="ECO:0007669"/>
    <property type="project" value="TreeGrafter"/>
</dbReference>
<gene>
    <name evidence="9" type="primary">alr</name>
    <name evidence="9" type="ORF">SPSYN_01499</name>
</gene>
<evidence type="ECO:0000256" key="1">
    <source>
        <dbReference type="ARBA" id="ARBA00000316"/>
    </source>
</evidence>
<keyword evidence="3 5" id="KW-0663">Pyridoxal phosphate</keyword>
<comment type="similarity">
    <text evidence="5">Belongs to the alanine racemase family.</text>
</comment>
<feature type="modified residue" description="N6-(pyridoxal phosphate)lysine" evidence="5 6">
    <location>
        <position position="38"/>
    </location>
</feature>
<dbReference type="SUPFAM" id="SSF50621">
    <property type="entry name" value="Alanine racemase C-terminal domain-like"/>
    <property type="match status" value="1"/>
</dbReference>
<dbReference type="Pfam" id="PF00842">
    <property type="entry name" value="Ala_racemase_C"/>
    <property type="match status" value="1"/>
</dbReference>
<dbReference type="GO" id="GO:0008784">
    <property type="term" value="F:alanine racemase activity"/>
    <property type="evidence" value="ECO:0007669"/>
    <property type="project" value="UniProtKB-UniRule"/>
</dbReference>
<evidence type="ECO:0000256" key="3">
    <source>
        <dbReference type="ARBA" id="ARBA00022898"/>
    </source>
</evidence>
<sequence length="375" mass="40913">MDYHTPVWSEINVNALAHNIRQLRNITSPQAELMAVVKANAYGHGAEQVARIALASGATQLGVARVSEGLELRKAGIDAPILVLGFTVPEEYSLLLDNNLIQTVYNVEIARGLSATASRANKKALVHIKVDTGMGRLGFLPDRSGMRDILEIARLPHLELAGIFTHFATADSRDKSYARLQWQEFIGFMADLARAGIEFPCRHAANSAAILDMPETHLDMVRAGIAVYGVWPSSEVVNRNLDLRPVMAVKSRIAHIKQVPAGFGVSYGATYITPAPTVIATIPVGYADGYSRLLSSRGEVLIHGRRMPVIGRICMDQFMVDVGNIPNAEPGDEVVLLGRQGSEEITADDIAEKIGTISYEVLCAINCRRVPRYYI</sequence>
<dbReference type="Pfam" id="PF01168">
    <property type="entry name" value="Ala_racemase_N"/>
    <property type="match status" value="1"/>
</dbReference>
<reference evidence="9" key="1">
    <citation type="submission" date="2016-02" db="EMBL/GenBank/DDBJ databases">
        <title>Draft Genome Sequence of Sporotomaculum syntrophicum Strain FB, a Syntrophic Benzoate Degrader.</title>
        <authorList>
            <person name="Nobu M.K."/>
            <person name="Narihiro T."/>
            <person name="Qiu Y.-L."/>
            <person name="Ohashi A."/>
            <person name="Liu W.-T."/>
            <person name="Yuji S."/>
        </authorList>
    </citation>
    <scope>NUCLEOTIDE SEQUENCE</scope>
    <source>
        <strain evidence="9">FB</strain>
    </source>
</reference>
<dbReference type="Proteomes" id="UP000798488">
    <property type="component" value="Unassembled WGS sequence"/>
</dbReference>
<dbReference type="InterPro" id="IPR009006">
    <property type="entry name" value="Ala_racemase/Decarboxylase_C"/>
</dbReference>
<evidence type="ECO:0000256" key="4">
    <source>
        <dbReference type="ARBA" id="ARBA00023235"/>
    </source>
</evidence>
<comment type="catalytic activity">
    <reaction evidence="1 5">
        <text>L-alanine = D-alanine</text>
        <dbReference type="Rhea" id="RHEA:20249"/>
        <dbReference type="ChEBI" id="CHEBI:57416"/>
        <dbReference type="ChEBI" id="CHEBI:57972"/>
        <dbReference type="EC" id="5.1.1.1"/>
    </reaction>
</comment>
<dbReference type="RefSeq" id="WP_161821837.1">
    <property type="nucleotide sequence ID" value="NZ_LSRS01000003.1"/>
</dbReference>
<dbReference type="CDD" id="cd00430">
    <property type="entry name" value="PLPDE_III_AR"/>
    <property type="match status" value="1"/>
</dbReference>
<dbReference type="Gene3D" id="3.20.20.10">
    <property type="entry name" value="Alanine racemase"/>
    <property type="match status" value="1"/>
</dbReference>
<comment type="cofactor">
    <cofactor evidence="2 5 6">
        <name>pyridoxal 5'-phosphate</name>
        <dbReference type="ChEBI" id="CHEBI:597326"/>
    </cofactor>
</comment>
<dbReference type="FunFam" id="2.40.37.10:FF:000006">
    <property type="entry name" value="Alanine racemase"/>
    <property type="match status" value="1"/>
</dbReference>
<feature type="domain" description="Alanine racemase C-terminal" evidence="8">
    <location>
        <begin position="246"/>
        <end position="375"/>
    </location>
</feature>
<dbReference type="InterPro" id="IPR011079">
    <property type="entry name" value="Ala_racemase_C"/>
</dbReference>
<keyword evidence="4 5" id="KW-0413">Isomerase</keyword>
<evidence type="ECO:0000313" key="10">
    <source>
        <dbReference type="Proteomes" id="UP000798488"/>
    </source>
</evidence>
<dbReference type="SUPFAM" id="SSF51419">
    <property type="entry name" value="PLP-binding barrel"/>
    <property type="match status" value="1"/>
</dbReference>
<dbReference type="InterPro" id="IPR000821">
    <property type="entry name" value="Ala_racemase"/>
</dbReference>
<dbReference type="Gene3D" id="2.40.37.10">
    <property type="entry name" value="Lyase, Ornithine Decarboxylase, Chain A, domain 1"/>
    <property type="match status" value="1"/>
</dbReference>
<dbReference type="SMART" id="SM01005">
    <property type="entry name" value="Ala_racemase_C"/>
    <property type="match status" value="1"/>
</dbReference>
<dbReference type="PANTHER" id="PTHR30511">
    <property type="entry name" value="ALANINE RACEMASE"/>
    <property type="match status" value="1"/>
</dbReference>
<evidence type="ECO:0000256" key="2">
    <source>
        <dbReference type="ARBA" id="ARBA00001933"/>
    </source>
</evidence>
<dbReference type="EMBL" id="LSRS01000003">
    <property type="protein sequence ID" value="KAF1085363.1"/>
    <property type="molecule type" value="Genomic_DNA"/>
</dbReference>
<feature type="binding site" evidence="5 7">
    <location>
        <position position="315"/>
    </location>
    <ligand>
        <name>substrate</name>
    </ligand>
</feature>
<dbReference type="HAMAP" id="MF_01201">
    <property type="entry name" value="Ala_racemase"/>
    <property type="match status" value="1"/>
</dbReference>
<feature type="binding site" evidence="5 7">
    <location>
        <position position="136"/>
    </location>
    <ligand>
        <name>substrate</name>
    </ligand>
</feature>
<evidence type="ECO:0000259" key="8">
    <source>
        <dbReference type="SMART" id="SM01005"/>
    </source>
</evidence>
<dbReference type="GO" id="GO:0030170">
    <property type="term" value="F:pyridoxal phosphate binding"/>
    <property type="evidence" value="ECO:0007669"/>
    <property type="project" value="UniProtKB-UniRule"/>
</dbReference>
<dbReference type="GO" id="GO:0030632">
    <property type="term" value="P:D-alanine biosynthetic process"/>
    <property type="evidence" value="ECO:0007669"/>
    <property type="project" value="UniProtKB-UniRule"/>
</dbReference>
<dbReference type="GO" id="GO:0009252">
    <property type="term" value="P:peptidoglycan biosynthetic process"/>
    <property type="evidence" value="ECO:0007669"/>
    <property type="project" value="TreeGrafter"/>
</dbReference>
<evidence type="ECO:0000256" key="7">
    <source>
        <dbReference type="PIRSR" id="PIRSR600821-52"/>
    </source>
</evidence>
<dbReference type="NCBIfam" id="TIGR00492">
    <property type="entry name" value="alr"/>
    <property type="match status" value="1"/>
</dbReference>
<evidence type="ECO:0000256" key="6">
    <source>
        <dbReference type="PIRSR" id="PIRSR600821-50"/>
    </source>
</evidence>
<organism evidence="9 10">
    <name type="scientific">Sporotomaculum syntrophicum</name>
    <dbReference type="NCBI Taxonomy" id="182264"/>
    <lineage>
        <taxon>Bacteria</taxon>
        <taxon>Bacillati</taxon>
        <taxon>Bacillota</taxon>
        <taxon>Clostridia</taxon>
        <taxon>Eubacteriales</taxon>
        <taxon>Desulfallaceae</taxon>
        <taxon>Sporotomaculum</taxon>
    </lineage>
</organism>
<keyword evidence="10" id="KW-1185">Reference proteome</keyword>
<dbReference type="AlphaFoldDB" id="A0A9D3AZ20"/>
<protein>
    <recommendedName>
        <fullName evidence="5">Alanine racemase</fullName>
        <ecNumber evidence="5">5.1.1.1</ecNumber>
    </recommendedName>
</protein>
<dbReference type="EC" id="5.1.1.1" evidence="5"/>
<dbReference type="InterPro" id="IPR029066">
    <property type="entry name" value="PLP-binding_barrel"/>
</dbReference>
<dbReference type="InterPro" id="IPR020622">
    <property type="entry name" value="Ala_racemase_pyridoxalP-BS"/>
</dbReference>
<accession>A0A9D3AZ20</accession>
<dbReference type="OrthoDB" id="9813814at2"/>
<comment type="pathway">
    <text evidence="5">Amino-acid biosynthesis; D-alanine biosynthesis; D-alanine from L-alanine: step 1/1.</text>
</comment>
<name>A0A9D3AZ20_9FIRM</name>
<dbReference type="PANTHER" id="PTHR30511:SF0">
    <property type="entry name" value="ALANINE RACEMASE, CATABOLIC-RELATED"/>
    <property type="match status" value="1"/>
</dbReference>
<dbReference type="PROSITE" id="PS00395">
    <property type="entry name" value="ALANINE_RACEMASE"/>
    <property type="match status" value="1"/>
</dbReference>
<feature type="active site" description="Proton acceptor; specific for L-alanine" evidence="5">
    <location>
        <position position="267"/>
    </location>
</feature>
<dbReference type="InterPro" id="IPR001608">
    <property type="entry name" value="Ala_racemase_N"/>
</dbReference>